<dbReference type="GO" id="GO:2000058">
    <property type="term" value="P:regulation of ubiquitin-dependent protein catabolic process"/>
    <property type="evidence" value="ECO:0007669"/>
    <property type="project" value="TreeGrafter"/>
</dbReference>
<dbReference type="InterPro" id="IPR015940">
    <property type="entry name" value="UBA"/>
</dbReference>
<proteinExistence type="predicted"/>
<dbReference type="STRING" id="1257118.L8GF49"/>
<dbReference type="CDD" id="cd14386">
    <property type="entry name" value="UBA2_UBP5"/>
    <property type="match status" value="1"/>
</dbReference>
<dbReference type="Gene3D" id="3.10.20.90">
    <property type="entry name" value="Phosphatidylinositol 3-kinase Catalytic Subunit, Chain A, domain 1"/>
    <property type="match status" value="1"/>
</dbReference>
<feature type="compositionally biased region" description="Basic and acidic residues" evidence="1">
    <location>
        <begin position="523"/>
        <end position="545"/>
    </location>
</feature>
<dbReference type="Pfam" id="PF00627">
    <property type="entry name" value="UBA"/>
    <property type="match status" value="2"/>
</dbReference>
<evidence type="ECO:0000313" key="4">
    <source>
        <dbReference type="EMBL" id="ELR11499.1"/>
    </source>
</evidence>
<dbReference type="CDD" id="cd17039">
    <property type="entry name" value="Ubl_ubiquitin_like"/>
    <property type="match status" value="1"/>
</dbReference>
<feature type="domain" description="UBA" evidence="2">
    <location>
        <begin position="373"/>
        <end position="413"/>
    </location>
</feature>
<dbReference type="AlphaFoldDB" id="L8GF49"/>
<sequence length="586" mass="64954">MEEQQTAAGQGEVVLKVKQVCGAKWTGDVSISLDATAADLKSKLQNLTGQPLHTMKLMCSGKILKNELSLKEQRVGSTKASSMLMLMEDLAGKKMELEQTEQQKILDETQVERTLAAAQDLASRVDTDENEYAPQTLEIYNQSGQKMHLLPSTVFFVFLNVFCSTDPTWLGDQRALTVGMTLHDRGKALVKKGDLKTAAQMFLRAESEGFSKCSADLLAMVDNYGLLCLDIAWTYFKLQDINNLKDAGWRLQKAQECLEKTYGRNMERLKRLKGGAPEMILYVRLNLLRAIAAYHNNDSAGAQRYLNEAETKLNSLKVTDDELVGLIAMGFSATVTYLINKREQQRAAREEERRQREARRERHRAGRTANGQWVDVALLKALTDMGFTRRLATEALRQSNNDEAASITLLTESPDVLQASIDASRNKKSKRKATLTPVPEDKIEQVVGMGFSRAQAVGTLRATDANVEQAINLLLEGRGIEADDEPVATTTTTTEAEAGAAMEVEHKGEAPGTDEAAAAAAAEAERKREQEERLAQERELQRQTENELLDSVEEDADAHLDIPLDDEFAVLGTYKQLLLQQQSPSS</sequence>
<dbReference type="SUPFAM" id="SSF46934">
    <property type="entry name" value="UBA-like"/>
    <property type="match status" value="2"/>
</dbReference>
<dbReference type="OrthoDB" id="434245at2759"/>
<feature type="region of interest" description="Disordered" evidence="1">
    <location>
        <begin position="506"/>
        <end position="554"/>
    </location>
</feature>
<feature type="compositionally biased region" description="Basic and acidic residues" evidence="1">
    <location>
        <begin position="343"/>
        <end position="360"/>
    </location>
</feature>
<dbReference type="KEGG" id="acan:ACA1_256380"/>
<dbReference type="PANTHER" id="PTHR12948:SF3">
    <property type="entry name" value="NEDD8 ULTIMATE BUSTER 1"/>
    <property type="match status" value="1"/>
</dbReference>
<dbReference type="RefSeq" id="XP_004333512.1">
    <property type="nucleotide sequence ID" value="XM_004333464.1"/>
</dbReference>
<keyword evidence="5" id="KW-1185">Reference proteome</keyword>
<dbReference type="PROSITE" id="PS50053">
    <property type="entry name" value="UBIQUITIN_2"/>
    <property type="match status" value="1"/>
</dbReference>
<dbReference type="Pfam" id="PF00240">
    <property type="entry name" value="ubiquitin"/>
    <property type="match status" value="1"/>
</dbReference>
<dbReference type="InterPro" id="IPR039749">
    <property type="entry name" value="NUB1"/>
</dbReference>
<reference evidence="4 5" key="1">
    <citation type="journal article" date="2013" name="Genome Biol.">
        <title>Genome of Acanthamoeba castellanii highlights extensive lateral gene transfer and early evolution of tyrosine kinase signaling.</title>
        <authorList>
            <person name="Clarke M."/>
            <person name="Lohan A.J."/>
            <person name="Liu B."/>
            <person name="Lagkouvardos I."/>
            <person name="Roy S."/>
            <person name="Zafar N."/>
            <person name="Bertelli C."/>
            <person name="Schilde C."/>
            <person name="Kianianmomeni A."/>
            <person name="Burglin T.R."/>
            <person name="Frech C."/>
            <person name="Turcotte B."/>
            <person name="Kopec K.O."/>
            <person name="Synnott J.M."/>
            <person name="Choo C."/>
            <person name="Paponov I."/>
            <person name="Finkler A."/>
            <person name="Soon Heng Tan C."/>
            <person name="Hutchins A.P."/>
            <person name="Weinmeier T."/>
            <person name="Rattei T."/>
            <person name="Chu J.S."/>
            <person name="Gimenez G."/>
            <person name="Irimia M."/>
            <person name="Rigden D.J."/>
            <person name="Fitzpatrick D.A."/>
            <person name="Lorenzo-Morales J."/>
            <person name="Bateman A."/>
            <person name="Chiu C.H."/>
            <person name="Tang P."/>
            <person name="Hegemann P."/>
            <person name="Fromm H."/>
            <person name="Raoult D."/>
            <person name="Greub G."/>
            <person name="Miranda-Saavedra D."/>
            <person name="Chen N."/>
            <person name="Nash P."/>
            <person name="Ginger M.L."/>
            <person name="Horn M."/>
            <person name="Schaap P."/>
            <person name="Caler L."/>
            <person name="Loftus B."/>
        </authorList>
    </citation>
    <scope>NUCLEOTIDE SEQUENCE [LARGE SCALE GENOMIC DNA]</scope>
    <source>
        <strain evidence="4 5">Neff</strain>
    </source>
</reference>
<name>L8GF49_ACACF</name>
<dbReference type="EMBL" id="KB008148">
    <property type="protein sequence ID" value="ELR11499.1"/>
    <property type="molecule type" value="Genomic_DNA"/>
</dbReference>
<feature type="domain" description="UBA" evidence="2">
    <location>
        <begin position="437"/>
        <end position="477"/>
    </location>
</feature>
<organism evidence="4 5">
    <name type="scientific">Acanthamoeba castellanii (strain ATCC 30010 / Neff)</name>
    <dbReference type="NCBI Taxonomy" id="1257118"/>
    <lineage>
        <taxon>Eukaryota</taxon>
        <taxon>Amoebozoa</taxon>
        <taxon>Discosea</taxon>
        <taxon>Longamoebia</taxon>
        <taxon>Centramoebida</taxon>
        <taxon>Acanthamoebidae</taxon>
        <taxon>Acanthamoeba</taxon>
    </lineage>
</organism>
<dbReference type="OMA" id="EQKRYGM"/>
<feature type="domain" description="Ubiquitin-like" evidence="3">
    <location>
        <begin position="13"/>
        <end position="75"/>
    </location>
</feature>
<evidence type="ECO:0000259" key="2">
    <source>
        <dbReference type="PROSITE" id="PS50030"/>
    </source>
</evidence>
<dbReference type="SMART" id="SM00165">
    <property type="entry name" value="UBA"/>
    <property type="match status" value="2"/>
</dbReference>
<dbReference type="SUPFAM" id="SSF54236">
    <property type="entry name" value="Ubiquitin-like"/>
    <property type="match status" value="1"/>
</dbReference>
<accession>L8GF49</accession>
<gene>
    <name evidence="4" type="ORF">ACA1_256380</name>
</gene>
<protein>
    <submittedName>
        <fullName evidence="4">UBA/TS-N domain containing protein</fullName>
    </submittedName>
</protein>
<dbReference type="Gene3D" id="1.10.8.10">
    <property type="entry name" value="DNA helicase RuvA subunit, C-terminal domain"/>
    <property type="match status" value="2"/>
</dbReference>
<dbReference type="CDD" id="cd14270">
    <property type="entry name" value="UBA"/>
    <property type="match status" value="1"/>
</dbReference>
<dbReference type="VEuPathDB" id="AmoebaDB:ACA1_256380"/>
<evidence type="ECO:0000313" key="5">
    <source>
        <dbReference type="Proteomes" id="UP000011083"/>
    </source>
</evidence>
<dbReference type="InterPro" id="IPR029071">
    <property type="entry name" value="Ubiquitin-like_domsf"/>
</dbReference>
<evidence type="ECO:0000256" key="1">
    <source>
        <dbReference type="SAM" id="MobiDB-lite"/>
    </source>
</evidence>
<evidence type="ECO:0000259" key="3">
    <source>
        <dbReference type="PROSITE" id="PS50053"/>
    </source>
</evidence>
<dbReference type="InterPro" id="IPR000626">
    <property type="entry name" value="Ubiquitin-like_dom"/>
</dbReference>
<dbReference type="Proteomes" id="UP000011083">
    <property type="component" value="Unassembled WGS sequence"/>
</dbReference>
<dbReference type="PANTHER" id="PTHR12948">
    <property type="entry name" value="NEDD8 ULTIMATE BUSTER-1 BS4 PROTEIN"/>
    <property type="match status" value="1"/>
</dbReference>
<feature type="region of interest" description="Disordered" evidence="1">
    <location>
        <begin position="343"/>
        <end position="366"/>
    </location>
</feature>
<dbReference type="InterPro" id="IPR009060">
    <property type="entry name" value="UBA-like_sf"/>
</dbReference>
<dbReference type="GeneID" id="14912116"/>
<dbReference type="PROSITE" id="PS50030">
    <property type="entry name" value="UBA"/>
    <property type="match status" value="2"/>
</dbReference>